<dbReference type="Gene3D" id="3.90.180.10">
    <property type="entry name" value="Medium-chain alcohol dehydrogenases, catalytic domain"/>
    <property type="match status" value="1"/>
</dbReference>
<dbReference type="InterPro" id="IPR014189">
    <property type="entry name" value="Quinone_OxRdtase_PIG3"/>
</dbReference>
<dbReference type="AlphaFoldDB" id="A0A847S6X5"/>
<evidence type="ECO:0000256" key="2">
    <source>
        <dbReference type="ARBA" id="ARBA00023002"/>
    </source>
</evidence>
<proteinExistence type="predicted"/>
<dbReference type="SMART" id="SM00829">
    <property type="entry name" value="PKS_ER"/>
    <property type="match status" value="1"/>
</dbReference>
<dbReference type="GO" id="GO:0016651">
    <property type="term" value="F:oxidoreductase activity, acting on NAD(P)H"/>
    <property type="evidence" value="ECO:0007669"/>
    <property type="project" value="TreeGrafter"/>
</dbReference>
<dbReference type="InterPro" id="IPR011032">
    <property type="entry name" value="GroES-like_sf"/>
</dbReference>
<reference evidence="4 5" key="1">
    <citation type="submission" date="2020-04" db="EMBL/GenBank/DDBJ databases">
        <title>Draft genome of Leeia sp. IMCC25680.</title>
        <authorList>
            <person name="Song J."/>
            <person name="Cho J.-C."/>
        </authorList>
    </citation>
    <scope>NUCLEOTIDE SEQUENCE [LARGE SCALE GENOMIC DNA]</scope>
    <source>
        <strain evidence="4 5">IMCC25680</strain>
    </source>
</reference>
<comment type="caution">
    <text evidence="4">The sequence shown here is derived from an EMBL/GenBank/DDBJ whole genome shotgun (WGS) entry which is preliminary data.</text>
</comment>
<gene>
    <name evidence="4" type="ORF">HF682_06440</name>
</gene>
<dbReference type="Proteomes" id="UP000587991">
    <property type="component" value="Unassembled WGS sequence"/>
</dbReference>
<name>A0A847S6X5_9NEIS</name>
<dbReference type="SUPFAM" id="SSF50129">
    <property type="entry name" value="GroES-like"/>
    <property type="match status" value="1"/>
</dbReference>
<keyword evidence="1" id="KW-0521">NADP</keyword>
<dbReference type="InterPro" id="IPR013154">
    <property type="entry name" value="ADH-like_N"/>
</dbReference>
<organism evidence="4 5">
    <name type="scientific">Leeia aquatica</name>
    <dbReference type="NCBI Taxonomy" id="2725557"/>
    <lineage>
        <taxon>Bacteria</taxon>
        <taxon>Pseudomonadati</taxon>
        <taxon>Pseudomonadota</taxon>
        <taxon>Betaproteobacteria</taxon>
        <taxon>Neisseriales</taxon>
        <taxon>Leeiaceae</taxon>
        <taxon>Leeia</taxon>
    </lineage>
</organism>
<dbReference type="Pfam" id="PF08240">
    <property type="entry name" value="ADH_N"/>
    <property type="match status" value="1"/>
</dbReference>
<keyword evidence="5" id="KW-1185">Reference proteome</keyword>
<accession>A0A847S6X5</accession>
<dbReference type="CDD" id="cd05276">
    <property type="entry name" value="p53_inducible_oxidoreductase"/>
    <property type="match status" value="1"/>
</dbReference>
<dbReference type="SUPFAM" id="SSF51735">
    <property type="entry name" value="NAD(P)-binding Rossmann-fold domains"/>
    <property type="match status" value="1"/>
</dbReference>
<evidence type="ECO:0000256" key="1">
    <source>
        <dbReference type="ARBA" id="ARBA00022857"/>
    </source>
</evidence>
<dbReference type="NCBIfam" id="TIGR02824">
    <property type="entry name" value="quinone_pig3"/>
    <property type="match status" value="1"/>
</dbReference>
<dbReference type="Gene3D" id="3.40.50.720">
    <property type="entry name" value="NAD(P)-binding Rossmann-like Domain"/>
    <property type="match status" value="1"/>
</dbReference>
<evidence type="ECO:0000259" key="3">
    <source>
        <dbReference type="SMART" id="SM00829"/>
    </source>
</evidence>
<feature type="domain" description="Enoyl reductase (ER)" evidence="3">
    <location>
        <begin position="18"/>
        <end position="326"/>
    </location>
</feature>
<dbReference type="InterPro" id="IPR036291">
    <property type="entry name" value="NAD(P)-bd_dom_sf"/>
</dbReference>
<sequence length="332" mass="36131">MPSMLTMHAIIVDNRSPERSLRWQEIARPQPAPHQVLIKVAACGVNRMDHLQRMGHYPVPDGASPLLGVEVSGEVVACGTQVSQWQVGDLVCALLDGGGYAEYVVADARLCMPIPIGWTLEDAASLPEALFTVQNTLYDHAHLQPGESVLIHGGSSGIGVYALQWLAAAGHPLYTTAGNDEKCAACLQLGAKQAINYQQHDFTPFIELAGGVDVVMDMVGGDYTLSHQRLCHTGGRIAIIAFQGGRHSEVDLGLMLAKRLQLFGVTLRAQSTERKIRMAQQIRQTVWPMLEDGRIKPMVHARYPMADAEQAHHALLQHRHVGKLLLLSKGAA</sequence>
<evidence type="ECO:0000313" key="5">
    <source>
        <dbReference type="Proteomes" id="UP000587991"/>
    </source>
</evidence>
<dbReference type="RefSeq" id="WP_168876382.1">
    <property type="nucleotide sequence ID" value="NZ_JABAIM010000001.1"/>
</dbReference>
<protein>
    <submittedName>
        <fullName evidence="4">NAD(P)H-quinone oxidoreductase</fullName>
    </submittedName>
</protein>
<dbReference type="EMBL" id="JABAIM010000001">
    <property type="protein sequence ID" value="NLR74797.1"/>
    <property type="molecule type" value="Genomic_DNA"/>
</dbReference>
<evidence type="ECO:0000313" key="4">
    <source>
        <dbReference type="EMBL" id="NLR74797.1"/>
    </source>
</evidence>
<dbReference type="GO" id="GO:0070402">
    <property type="term" value="F:NADPH binding"/>
    <property type="evidence" value="ECO:0007669"/>
    <property type="project" value="TreeGrafter"/>
</dbReference>
<dbReference type="Pfam" id="PF13602">
    <property type="entry name" value="ADH_zinc_N_2"/>
    <property type="match status" value="1"/>
</dbReference>
<dbReference type="InterPro" id="IPR020843">
    <property type="entry name" value="ER"/>
</dbReference>
<dbReference type="PANTHER" id="PTHR48106:SF8">
    <property type="entry name" value="OS02G0805600 PROTEIN"/>
    <property type="match status" value="1"/>
</dbReference>
<dbReference type="PANTHER" id="PTHR48106">
    <property type="entry name" value="QUINONE OXIDOREDUCTASE PIG3-RELATED"/>
    <property type="match status" value="1"/>
</dbReference>
<keyword evidence="2" id="KW-0560">Oxidoreductase</keyword>